<dbReference type="PANTHER" id="PTHR38696">
    <property type="entry name" value="MEDIATOR OF RNA POLYMERASE II TRANSCRIPTION SUBUNIT 13"/>
    <property type="match status" value="1"/>
</dbReference>
<dbReference type="PANTHER" id="PTHR38696:SF1">
    <property type="entry name" value="MEDIATOR OF RNA POLYMERASE II TRANSCRIPTION SUBUNIT 13"/>
    <property type="match status" value="1"/>
</dbReference>
<dbReference type="EMBL" id="JASJQH010000249">
    <property type="protein sequence ID" value="KAK9765590.1"/>
    <property type="molecule type" value="Genomic_DNA"/>
</dbReference>
<evidence type="ECO:0000313" key="1">
    <source>
        <dbReference type="EMBL" id="KAK9765590.1"/>
    </source>
</evidence>
<name>A0ABR2WVS6_9FUNG</name>
<sequence>MAKQANLEFVAPPSYESSLDLPSSICCISLNESDKIRLIGAPEHLRASFREMLKRSWRKGIQVESDYCEQPEFKLLGNPWFGHGDDAVPCRTLLIEILRYMENQGWRYIVASDVSKKQSDKATLLFEYTGIVCTPTIFSLSFNRTDRLRVIGASPDIPGTVREAIRSYWVIQNEKFYHGSWEFKLAGNPWFADGDDAIRARMLLMKILGALRRIGYKLHASIEVCVGDSGYELDSWFLRKIDG</sequence>
<organism evidence="1 2">
    <name type="scientific">Basidiobolus ranarum</name>
    <dbReference type="NCBI Taxonomy" id="34480"/>
    <lineage>
        <taxon>Eukaryota</taxon>
        <taxon>Fungi</taxon>
        <taxon>Fungi incertae sedis</taxon>
        <taxon>Zoopagomycota</taxon>
        <taxon>Entomophthoromycotina</taxon>
        <taxon>Basidiobolomycetes</taxon>
        <taxon>Basidiobolales</taxon>
        <taxon>Basidiobolaceae</taxon>
        <taxon>Basidiobolus</taxon>
    </lineage>
</organism>
<gene>
    <name evidence="1" type="ORF">K7432_005951</name>
</gene>
<accession>A0ABR2WVS6</accession>
<evidence type="ECO:0000313" key="2">
    <source>
        <dbReference type="Proteomes" id="UP001479436"/>
    </source>
</evidence>
<reference evidence="1 2" key="1">
    <citation type="submission" date="2023-04" db="EMBL/GenBank/DDBJ databases">
        <title>Genome of Basidiobolus ranarum AG-B5.</title>
        <authorList>
            <person name="Stajich J.E."/>
            <person name="Carter-House D."/>
            <person name="Gryganskyi A."/>
        </authorList>
    </citation>
    <scope>NUCLEOTIDE SEQUENCE [LARGE SCALE GENOMIC DNA]</scope>
    <source>
        <strain evidence="1 2">AG-B5</strain>
    </source>
</reference>
<keyword evidence="2" id="KW-1185">Reference proteome</keyword>
<protein>
    <submittedName>
        <fullName evidence="1">Uncharacterized protein</fullName>
    </submittedName>
</protein>
<dbReference type="Proteomes" id="UP001479436">
    <property type="component" value="Unassembled WGS sequence"/>
</dbReference>
<proteinExistence type="predicted"/>
<comment type="caution">
    <text evidence="1">The sequence shown here is derived from an EMBL/GenBank/DDBJ whole genome shotgun (WGS) entry which is preliminary data.</text>
</comment>